<dbReference type="Pfam" id="PF00795">
    <property type="entry name" value="CN_hydrolase"/>
    <property type="match status" value="1"/>
</dbReference>
<evidence type="ECO:0000313" key="3">
    <source>
        <dbReference type="EMBL" id="SMD04107.1"/>
    </source>
</evidence>
<dbReference type="Proteomes" id="UP000192738">
    <property type="component" value="Unassembled WGS sequence"/>
</dbReference>
<dbReference type="RefSeq" id="WP_176215600.1">
    <property type="nucleotide sequence ID" value="NZ_CP155572.1"/>
</dbReference>
<name>A0A1W2E3R0_9FIRM</name>
<evidence type="ECO:0000259" key="2">
    <source>
        <dbReference type="PROSITE" id="PS50263"/>
    </source>
</evidence>
<reference evidence="3 4" key="1">
    <citation type="submission" date="2017-04" db="EMBL/GenBank/DDBJ databases">
        <authorList>
            <person name="Afonso C.L."/>
            <person name="Miller P.J."/>
            <person name="Scott M.A."/>
            <person name="Spackman E."/>
            <person name="Goraichik I."/>
            <person name="Dimitrov K.M."/>
            <person name="Suarez D.L."/>
            <person name="Swayne D.E."/>
        </authorList>
    </citation>
    <scope>NUCLEOTIDE SEQUENCE [LARGE SCALE GENOMIC DNA]</scope>
    <source>
        <strain evidence="3 4">DSM 5090</strain>
    </source>
</reference>
<accession>A0A1W2E3R0</accession>
<keyword evidence="3" id="KW-0378">Hydrolase</keyword>
<evidence type="ECO:0000313" key="4">
    <source>
        <dbReference type="Proteomes" id="UP000192738"/>
    </source>
</evidence>
<dbReference type="PANTHER" id="PTHR23088:SF27">
    <property type="entry name" value="DEAMINATED GLUTATHIONE AMIDASE"/>
    <property type="match status" value="1"/>
</dbReference>
<dbReference type="InterPro" id="IPR036526">
    <property type="entry name" value="C-N_Hydrolase_sf"/>
</dbReference>
<dbReference type="SUPFAM" id="SSF56317">
    <property type="entry name" value="Carbon-nitrogen hydrolase"/>
    <property type="match status" value="1"/>
</dbReference>
<dbReference type="PROSITE" id="PS50263">
    <property type="entry name" value="CN_HYDROLASE"/>
    <property type="match status" value="1"/>
</dbReference>
<protein>
    <submittedName>
        <fullName evidence="3">Carbon-nitrogen hydrolase</fullName>
    </submittedName>
</protein>
<dbReference type="EMBL" id="FWXI01000020">
    <property type="protein sequence ID" value="SMD04107.1"/>
    <property type="molecule type" value="Genomic_DNA"/>
</dbReference>
<dbReference type="GO" id="GO:0016787">
    <property type="term" value="F:hydrolase activity"/>
    <property type="evidence" value="ECO:0007669"/>
    <property type="project" value="UniProtKB-KW"/>
</dbReference>
<dbReference type="InterPro" id="IPR003010">
    <property type="entry name" value="C-N_Hydrolase"/>
</dbReference>
<dbReference type="STRING" id="112901.SAMN04488500_12016"/>
<comment type="similarity">
    <text evidence="1">Belongs to the carbon-nitrogen hydrolase superfamily. NIT1/NIT2 family.</text>
</comment>
<keyword evidence="4" id="KW-1185">Reference proteome</keyword>
<evidence type="ECO:0000256" key="1">
    <source>
        <dbReference type="ARBA" id="ARBA00010613"/>
    </source>
</evidence>
<dbReference type="PANTHER" id="PTHR23088">
    <property type="entry name" value="NITRILASE-RELATED"/>
    <property type="match status" value="1"/>
</dbReference>
<organism evidence="3 4">
    <name type="scientific">Sporomusa malonica</name>
    <dbReference type="NCBI Taxonomy" id="112901"/>
    <lineage>
        <taxon>Bacteria</taxon>
        <taxon>Bacillati</taxon>
        <taxon>Bacillota</taxon>
        <taxon>Negativicutes</taxon>
        <taxon>Selenomonadales</taxon>
        <taxon>Sporomusaceae</taxon>
        <taxon>Sporomusa</taxon>
    </lineage>
</organism>
<dbReference type="Gene3D" id="3.60.110.10">
    <property type="entry name" value="Carbon-nitrogen hydrolase"/>
    <property type="match status" value="1"/>
</dbReference>
<dbReference type="AlphaFoldDB" id="A0A1W2E3R0"/>
<proteinExistence type="inferred from homology"/>
<feature type="domain" description="CN hydrolase" evidence="2">
    <location>
        <begin position="8"/>
        <end position="174"/>
    </location>
</feature>
<gene>
    <name evidence="3" type="ORF">SAMN04488500_12016</name>
</gene>
<dbReference type="CDD" id="cd07197">
    <property type="entry name" value="nitrilase"/>
    <property type="match status" value="1"/>
</dbReference>
<sequence>MKIGIAAVSTTLEQYIPVVTNKDQQQVSDTIQRYTRDIELLAQSGAEVILLPEKVLTLHDQYNILQHLSTTARQNKIHVIVGLNNRDNARFYNSAYVFAPNGELLLKYDKQHLLPAYEGKYTSGDTLGLVKTSAMGIWGIEICKNMDFLQTALTYSQQEINMPLIHCQKRIGCS</sequence>